<dbReference type="EMBL" id="CAADEX010000005">
    <property type="protein sequence ID" value="VFJ43283.1"/>
    <property type="molecule type" value="Genomic_DNA"/>
</dbReference>
<accession>A0A450RVY0</accession>
<evidence type="ECO:0000313" key="2">
    <source>
        <dbReference type="EMBL" id="VFJ43283.1"/>
    </source>
</evidence>
<sequence>MRALSLVLLFLLGGMTYAVSAGPKEGEKAGCAELASLNTAIKRIADSQRSYAGALAGIAEHPRLRNTLKKGNLSRFARSTETLRHQLSETEWLLNKAEQNPNGVSCGRLALAKEELELSWNLVNQNYGRLSHAEEKAIQGDFRYLEEKEHKAVTRKNPQAIESAETIPYRVGEMVYVSKESSTCYAVIVLPGSTKSKVEYTIPCAWEQDVFGADMEEYPQGYQEWVSNHLLERR</sequence>
<protein>
    <submittedName>
        <fullName evidence="2">Uncharacterized protein</fullName>
    </submittedName>
</protein>
<feature type="signal peptide" evidence="1">
    <location>
        <begin position="1"/>
        <end position="21"/>
    </location>
</feature>
<reference evidence="2" key="1">
    <citation type="submission" date="2019-02" db="EMBL/GenBank/DDBJ databases">
        <authorList>
            <person name="Gruber-Vodicka R. H."/>
            <person name="Seah K. B. B."/>
        </authorList>
    </citation>
    <scope>NUCLEOTIDE SEQUENCE</scope>
    <source>
        <strain evidence="2">BECK_DK47</strain>
    </source>
</reference>
<feature type="chain" id="PRO_5019066104" evidence="1">
    <location>
        <begin position="22"/>
        <end position="234"/>
    </location>
</feature>
<proteinExistence type="predicted"/>
<gene>
    <name evidence="2" type="ORF">BECKDK2373B_GA0170837_100514</name>
</gene>
<evidence type="ECO:0000256" key="1">
    <source>
        <dbReference type="SAM" id="SignalP"/>
    </source>
</evidence>
<name>A0A450RVY0_9GAMM</name>
<dbReference type="AlphaFoldDB" id="A0A450RVY0"/>
<organism evidence="2">
    <name type="scientific">Candidatus Kentrum sp. DK</name>
    <dbReference type="NCBI Taxonomy" id="2126562"/>
    <lineage>
        <taxon>Bacteria</taxon>
        <taxon>Pseudomonadati</taxon>
        <taxon>Pseudomonadota</taxon>
        <taxon>Gammaproteobacteria</taxon>
        <taxon>Candidatus Kentrum</taxon>
    </lineage>
</organism>
<keyword evidence="1" id="KW-0732">Signal</keyword>